<keyword evidence="1" id="KW-1133">Transmembrane helix</keyword>
<sequence>MIEIINSNWINATLTLLINMGSSYVVSDVQTILKGVFSHKIMKWLVVFAICFLSTKDLHVSLYMSLIFSILVWILLDKQNPKTIPQFKKNVKQYIKNFLLNIDNL</sequence>
<feature type="transmembrane region" description="Helical" evidence="1">
    <location>
        <begin position="58"/>
        <end position="76"/>
    </location>
</feature>
<accession>A0A6C0AG15</accession>
<dbReference type="EMBL" id="MN740601">
    <property type="protein sequence ID" value="QHS78626.1"/>
    <property type="molecule type" value="Genomic_DNA"/>
</dbReference>
<proteinExistence type="predicted"/>
<keyword evidence="1" id="KW-0812">Transmembrane</keyword>
<evidence type="ECO:0000256" key="1">
    <source>
        <dbReference type="SAM" id="Phobius"/>
    </source>
</evidence>
<organism evidence="2">
    <name type="scientific">viral metagenome</name>
    <dbReference type="NCBI Taxonomy" id="1070528"/>
    <lineage>
        <taxon>unclassified sequences</taxon>
        <taxon>metagenomes</taxon>
        <taxon>organismal metagenomes</taxon>
    </lineage>
</organism>
<evidence type="ECO:0000313" key="2">
    <source>
        <dbReference type="EMBL" id="QHS78626.1"/>
    </source>
</evidence>
<reference evidence="2" key="1">
    <citation type="journal article" date="2020" name="Nature">
        <title>Giant virus diversity and host interactions through global metagenomics.</title>
        <authorList>
            <person name="Schulz F."/>
            <person name="Roux S."/>
            <person name="Paez-Espino D."/>
            <person name="Jungbluth S."/>
            <person name="Walsh D.A."/>
            <person name="Denef V.J."/>
            <person name="McMahon K.D."/>
            <person name="Konstantinidis K.T."/>
            <person name="Eloe-Fadrosh E.A."/>
            <person name="Kyrpides N.C."/>
            <person name="Woyke T."/>
        </authorList>
    </citation>
    <scope>NUCLEOTIDE SEQUENCE</scope>
    <source>
        <strain evidence="2">GVMAG-S-1024976-23</strain>
    </source>
</reference>
<dbReference type="AlphaFoldDB" id="A0A6C0AG15"/>
<name>A0A6C0AG15_9ZZZZ</name>
<keyword evidence="1" id="KW-0472">Membrane</keyword>
<protein>
    <submittedName>
        <fullName evidence="2">Uncharacterized protein</fullName>
    </submittedName>
</protein>